<gene>
    <name evidence="1" type="ORF">RR48_06076</name>
</gene>
<dbReference type="EMBL" id="KQ459700">
    <property type="protein sequence ID" value="KPJ20337.1"/>
    <property type="molecule type" value="Genomic_DNA"/>
</dbReference>
<accession>A0A194RS82</accession>
<name>A0A194RS82_PAPMA</name>
<evidence type="ECO:0000313" key="2">
    <source>
        <dbReference type="Proteomes" id="UP000053240"/>
    </source>
</evidence>
<keyword evidence="2" id="KW-1185">Reference proteome</keyword>
<reference evidence="1 2" key="1">
    <citation type="journal article" date="2015" name="Nat. Commun.">
        <title>Outbred genome sequencing and CRISPR/Cas9 gene editing in butterflies.</title>
        <authorList>
            <person name="Li X."/>
            <person name="Fan D."/>
            <person name="Zhang W."/>
            <person name="Liu G."/>
            <person name="Zhang L."/>
            <person name="Zhao L."/>
            <person name="Fang X."/>
            <person name="Chen L."/>
            <person name="Dong Y."/>
            <person name="Chen Y."/>
            <person name="Ding Y."/>
            <person name="Zhao R."/>
            <person name="Feng M."/>
            <person name="Zhu Y."/>
            <person name="Feng Y."/>
            <person name="Jiang X."/>
            <person name="Zhu D."/>
            <person name="Xiang H."/>
            <person name="Feng X."/>
            <person name="Li S."/>
            <person name="Wang J."/>
            <person name="Zhang G."/>
            <person name="Kronforst M.R."/>
            <person name="Wang W."/>
        </authorList>
    </citation>
    <scope>NUCLEOTIDE SEQUENCE [LARGE SCALE GENOMIC DNA]</scope>
    <source>
        <strain evidence="1">Ya'a_city_454_Pm</strain>
        <tissue evidence="1">Whole body</tissue>
    </source>
</reference>
<evidence type="ECO:0000313" key="1">
    <source>
        <dbReference type="EMBL" id="KPJ20337.1"/>
    </source>
</evidence>
<organism evidence="1 2">
    <name type="scientific">Papilio machaon</name>
    <name type="common">Old World swallowtail butterfly</name>
    <dbReference type="NCBI Taxonomy" id="76193"/>
    <lineage>
        <taxon>Eukaryota</taxon>
        <taxon>Metazoa</taxon>
        <taxon>Ecdysozoa</taxon>
        <taxon>Arthropoda</taxon>
        <taxon>Hexapoda</taxon>
        <taxon>Insecta</taxon>
        <taxon>Pterygota</taxon>
        <taxon>Neoptera</taxon>
        <taxon>Endopterygota</taxon>
        <taxon>Lepidoptera</taxon>
        <taxon>Glossata</taxon>
        <taxon>Ditrysia</taxon>
        <taxon>Papilionoidea</taxon>
        <taxon>Papilionidae</taxon>
        <taxon>Papilioninae</taxon>
        <taxon>Papilio</taxon>
    </lineage>
</organism>
<sequence>MFSNNNVSLRRLLRKVRIYWPESINRDFKRAYLKHLNQSDGQNAITHGLCILLPKEELTMILNKHAPVDPKVDWDNIDELELGLQRCLAKNMHNARPHPHLETVLSYAKGDYLTYALSSVLAVYYNMSSIQYQEFVFQILNTPVSLQKHGLRLLFNKLSSEKIRESCSALWKETKNSTIRTEIFKIIYKLLCNEKNESNITQTWGLLEMLINDLTFLEDKSIYKLLYKVGQIPQSVKAKFLVKSYNYLKTLIENNQKEYEASEWDVRNLVMYSTKIIESMPYEFMTGIIEDYINNEFFKERIYPGDKTKLISSFILCSTTEEEQMKKYDEVLAPILIRSIKLWNDQINPKYYIKLNTEQLLFDLIHDLENYTDGKKMIVPVKMFRIIQKTLEQSLPLSENYILIRTWQLATNLVTLFDKNQPIIWEDTCKKIVPEFQKICKDYLTEDTKSFFPRIYILFMNAFANVSRVFSEDIKYEICKSFVEKEDFLAGYLAALQFIRLLSDEKNIKDIRENIRKHPSVEVKMHYYNMFQEDQAALFTI</sequence>
<dbReference type="Proteomes" id="UP000053240">
    <property type="component" value="Unassembled WGS sequence"/>
</dbReference>
<protein>
    <submittedName>
        <fullName evidence="1">Uncharacterized protein</fullName>
    </submittedName>
</protein>
<dbReference type="InParanoid" id="A0A194RS82"/>
<dbReference type="AlphaFoldDB" id="A0A194RS82"/>
<proteinExistence type="predicted"/>